<dbReference type="Proteomes" id="UP000799750">
    <property type="component" value="Unassembled WGS sequence"/>
</dbReference>
<reference evidence="1" key="1">
    <citation type="journal article" date="2020" name="Stud. Mycol.">
        <title>101 Dothideomycetes genomes: a test case for predicting lifestyles and emergence of pathogens.</title>
        <authorList>
            <person name="Haridas S."/>
            <person name="Albert R."/>
            <person name="Binder M."/>
            <person name="Bloem J."/>
            <person name="Labutti K."/>
            <person name="Salamov A."/>
            <person name="Andreopoulos B."/>
            <person name="Baker S."/>
            <person name="Barry K."/>
            <person name="Bills G."/>
            <person name="Bluhm B."/>
            <person name="Cannon C."/>
            <person name="Castanera R."/>
            <person name="Culley D."/>
            <person name="Daum C."/>
            <person name="Ezra D."/>
            <person name="Gonzalez J."/>
            <person name="Henrissat B."/>
            <person name="Kuo A."/>
            <person name="Liang C."/>
            <person name="Lipzen A."/>
            <person name="Lutzoni F."/>
            <person name="Magnuson J."/>
            <person name="Mondo S."/>
            <person name="Nolan M."/>
            <person name="Ohm R."/>
            <person name="Pangilinan J."/>
            <person name="Park H.-J."/>
            <person name="Ramirez L."/>
            <person name="Alfaro M."/>
            <person name="Sun H."/>
            <person name="Tritt A."/>
            <person name="Yoshinaga Y."/>
            <person name="Zwiers L.-H."/>
            <person name="Turgeon B."/>
            <person name="Goodwin S."/>
            <person name="Spatafora J."/>
            <person name="Crous P."/>
            <person name="Grigoriev I."/>
        </authorList>
    </citation>
    <scope>NUCLEOTIDE SEQUENCE</scope>
    <source>
        <strain evidence="1">CBS 269.34</strain>
    </source>
</reference>
<protein>
    <submittedName>
        <fullName evidence="1">Uncharacterized protein</fullName>
    </submittedName>
</protein>
<sequence>MSNFKQCRLDCLLTDCLLSSQATPNSGVLELPEGVSHAASPVINTGFLTLISKDLLTLLPP</sequence>
<proteinExistence type="predicted"/>
<accession>A0A6A6RCZ0</accession>
<keyword evidence="2" id="KW-1185">Reference proteome</keyword>
<evidence type="ECO:0000313" key="2">
    <source>
        <dbReference type="Proteomes" id="UP000799750"/>
    </source>
</evidence>
<evidence type="ECO:0000313" key="1">
    <source>
        <dbReference type="EMBL" id="KAF2502549.1"/>
    </source>
</evidence>
<dbReference type="OrthoDB" id="10559489at2759"/>
<name>A0A6A6RCZ0_9PEZI</name>
<organism evidence="1 2">
    <name type="scientific">Lophium mytilinum</name>
    <dbReference type="NCBI Taxonomy" id="390894"/>
    <lineage>
        <taxon>Eukaryota</taxon>
        <taxon>Fungi</taxon>
        <taxon>Dikarya</taxon>
        <taxon>Ascomycota</taxon>
        <taxon>Pezizomycotina</taxon>
        <taxon>Dothideomycetes</taxon>
        <taxon>Pleosporomycetidae</taxon>
        <taxon>Mytilinidiales</taxon>
        <taxon>Mytilinidiaceae</taxon>
        <taxon>Lophium</taxon>
    </lineage>
</organism>
<dbReference type="EMBL" id="MU004181">
    <property type="protein sequence ID" value="KAF2502549.1"/>
    <property type="molecule type" value="Genomic_DNA"/>
</dbReference>
<dbReference type="AlphaFoldDB" id="A0A6A6RCZ0"/>
<gene>
    <name evidence="1" type="ORF">BU16DRAFT_521270</name>
</gene>